<dbReference type="Gene3D" id="3.90.1200.10">
    <property type="match status" value="1"/>
</dbReference>
<dbReference type="EMBL" id="JAXOFX010000015">
    <property type="protein sequence ID" value="MDZ5473692.1"/>
    <property type="molecule type" value="Genomic_DNA"/>
</dbReference>
<accession>A0ABU5J2W3</accession>
<comment type="caution">
    <text evidence="1">The sequence shown here is derived from an EMBL/GenBank/DDBJ whole genome shotgun (WGS) entry which is preliminary data.</text>
</comment>
<dbReference type="PANTHER" id="PTHR39179">
    <property type="entry name" value="SPORE COAT PROTEIN I"/>
    <property type="match status" value="1"/>
</dbReference>
<dbReference type="InterPro" id="IPR014255">
    <property type="entry name" value="Spore_coat_CotS"/>
</dbReference>
<sequence>MDDKLIEPWGIDLTLHDELYVPEYITELAYEVVKSYDFAVRDMQVMATKPFKGGAIWKLETTKGPKSLKLLHRRPSRSLFSLAAQEYLVEVKKARVPSIVQSKSGSNFVERGGKLWFVAEWIVPLEPVNDNLEGAKLLCHALGEFHYLTSGYKPPKQAEISSRLYKWPKNYQKVIEKLDWFRQILTLYTELPASNIIMSHLDFYEKQAKNSLERLNNSPYSELVKKGNVYWGLAHQDYGWSNAQMGPNGMWVIDLDGVSYDLPIRDLSKLITGAMSGLAQWDSTWVREMIQSYHEARPIPPELYEVLMIDLSLPNEFYKNIKHMIYDPELFLDEDLKSIVESIVQLEDSKWKVLKEIEQDWKGEK</sequence>
<keyword evidence="1" id="KW-0167">Capsid protein</keyword>
<dbReference type="InterPro" id="IPR047175">
    <property type="entry name" value="CotS-like"/>
</dbReference>
<dbReference type="InterPro" id="IPR011009">
    <property type="entry name" value="Kinase-like_dom_sf"/>
</dbReference>
<dbReference type="NCBIfam" id="TIGR02906">
    <property type="entry name" value="spore_CotS"/>
    <property type="match status" value="1"/>
</dbReference>
<organism evidence="1 2">
    <name type="scientific">Robertmurraya mangrovi</name>
    <dbReference type="NCBI Taxonomy" id="3098077"/>
    <lineage>
        <taxon>Bacteria</taxon>
        <taxon>Bacillati</taxon>
        <taxon>Bacillota</taxon>
        <taxon>Bacilli</taxon>
        <taxon>Bacillales</taxon>
        <taxon>Bacillaceae</taxon>
        <taxon>Robertmurraya</taxon>
    </lineage>
</organism>
<dbReference type="Proteomes" id="UP001290455">
    <property type="component" value="Unassembled WGS sequence"/>
</dbReference>
<keyword evidence="1" id="KW-0946">Virion</keyword>
<dbReference type="SUPFAM" id="SSF56112">
    <property type="entry name" value="Protein kinase-like (PK-like)"/>
    <property type="match status" value="1"/>
</dbReference>
<proteinExistence type="predicted"/>
<gene>
    <name evidence="1" type="ORF">SM124_18400</name>
</gene>
<dbReference type="PANTHER" id="PTHR39179:SF1">
    <property type="entry name" value="SPORE COAT PROTEIN I"/>
    <property type="match status" value="1"/>
</dbReference>
<protein>
    <submittedName>
        <fullName evidence="1">CotS family spore coat protein</fullName>
    </submittedName>
</protein>
<evidence type="ECO:0000313" key="1">
    <source>
        <dbReference type="EMBL" id="MDZ5473692.1"/>
    </source>
</evidence>
<keyword evidence="2" id="KW-1185">Reference proteome</keyword>
<evidence type="ECO:0000313" key="2">
    <source>
        <dbReference type="Proteomes" id="UP001290455"/>
    </source>
</evidence>
<reference evidence="1 2" key="1">
    <citation type="submission" date="2023-11" db="EMBL/GenBank/DDBJ databases">
        <title>Bacillus jintuensis, isolated from a mudflat on the Beibu Gulf coast.</title>
        <authorList>
            <person name="Li M."/>
        </authorList>
    </citation>
    <scope>NUCLEOTIDE SEQUENCE [LARGE SCALE GENOMIC DNA]</scope>
    <source>
        <strain evidence="1 2">31A1R</strain>
    </source>
</reference>
<dbReference type="Gene3D" id="3.30.200.20">
    <property type="entry name" value="Phosphorylase Kinase, domain 1"/>
    <property type="match status" value="1"/>
</dbReference>
<dbReference type="RefSeq" id="WP_322447984.1">
    <property type="nucleotide sequence ID" value="NZ_JAXOFX010000015.1"/>
</dbReference>
<name>A0ABU5J2W3_9BACI</name>